<feature type="compositionally biased region" description="Basic and acidic residues" evidence="1">
    <location>
        <begin position="657"/>
        <end position="668"/>
    </location>
</feature>
<accession>A0A1Y2FFU9</accession>
<evidence type="ECO:0000313" key="3">
    <source>
        <dbReference type="Proteomes" id="UP000193920"/>
    </source>
</evidence>
<evidence type="ECO:0000256" key="1">
    <source>
        <dbReference type="SAM" id="MobiDB-lite"/>
    </source>
</evidence>
<evidence type="ECO:0000313" key="2">
    <source>
        <dbReference type="EMBL" id="ORY82803.1"/>
    </source>
</evidence>
<dbReference type="GO" id="GO:1904158">
    <property type="term" value="P:axonemal central apparatus assembly"/>
    <property type="evidence" value="ECO:0007669"/>
    <property type="project" value="TreeGrafter"/>
</dbReference>
<feature type="region of interest" description="Disordered" evidence="1">
    <location>
        <begin position="1000"/>
        <end position="1055"/>
    </location>
</feature>
<sequence length="2076" mass="240717">MYISLCNVFKIPPKKSASPSKGRGGGSNKKKTAPNGKINQGSLTEILNVNIYEDAWKIFIGIVFSDTTTEEDVENFKKSLDISDIDDEDSNVYDRLSILNEKSKNNTNNDIALKIEDSKVIKSLKESITKGRRKKFHFISYQEINDWANENSKIYDECMEYIQLIQKIEELNSLILASQEAQIPPIVESPPANIESSDIKNEEPQNNASTTPTDTQEQELSNEAQLEELTKKKLEYLSKFLKVKFIQLKFSDIEARIAEKEALAKKAAEEEQMNNLQPPGLLQQNQNQNQDDNKKKDKDKGKKGQNGKNGTQDKKQDKDSSNQSSDQNGDKNQNKRRTKLRQRIVNVDPIPIAVNDEPENGPEVYYILYGFTDPQLFDYLSIHDLHVDALIRVEEIPESFVSIPPEVHKSKSEIDISKKIENPLDILDSQSTSNRSKFSKFSLDDQSSLYSYLNNDDKSNYSIKNDQNKMLITEEESKIKENESSNDQPLDIKISSVTWKKTLNPYIIRYKMLTGSNDENSIWKDVVWCDVPFKQKDDPDSIFDQVAVKIYEVLDRKNIYNQFYDNTLIINIPLCDKENNLKYYKYLSEVASYIEPSVSIELWLEILINFSLKTMNLNDPIINIEKIDNIFPYFKILDIPWNKEPEKQEEVKEVKEIKENKNNKDKQTAMENQTKNQQNSSTTSLNGAKNLSILNIQKKTNLNNENKEFLGYSSFDCYFNDIISNISLANTEETIEEKTEGTDINNEDYLSKKKVINYNKYHIIPKDNQYMNNKVLYEKLKIIGININEVYDTFLKFLITNRSLNQIYKEINQCNLNITNNDQDNIDINCPCKSNERNILLRKNELFKSSNFPESILNKALIQYEFESILNMEINDITGSGESVTLDDYCWVEKYDKDTMIQVMEKYKAIYPEVLYKISSFENGTLVIMKSPGPTGCLVSETFEKSQVKNKVNFGLFYEYYDNRKEFLECPELKYIPKKNNEETQDKKILEEQQDIKKNVVSKKKGKKANEKEKEKEKTVTPEKSKTNKKGEKNEKIDKKKNNSPPNIKKSAKTNEVIEPAKEPIAIENEKLPTNYIYNISNDIVQYNDRNLYVYPSDGVIIQIKTINSLTYDSVPQIYYNIISPIATLSYGVNSNDKYMNYLYVNFSDDSTFSFKLSKEGKTNIQFYTNEGILSEYYEDGRIKQKLTSYNKYNIKYQVSDKIELYRIVLPGGKILKVKSTQNYEVYYPNGNITYYDNNGEWTTINEEGKCIQTNSSNEIKELPSLNVFYERLPVPNETKHIRSDMVISRYTDGLHRIVDFPNGIKISSSITKIVDIKDLKSNLNLNASNNIINHQQKLKDFDSLVNVYEFKMHQINVNNYDEEFKINEIINNKYIQYSCESDGFPKTIHYNGGTEIHSIYKSCEIIQYMTVTDEKKLICNKIRILKSGSSIDIFMDGKVCFIPYYNDNLSSSNYSRYNIDIKSEELIINDVTESSNNSLLEDYGKQNIENEKKEETKFINNFYKKISTGKLLKFTNLNSDTDNNKDKIDINSKSICGLFNISNINKDVFSLKEDALNNSVIEKLMNTSFTEKILTHGNAPKLFFIYNDGTGIELLRDIDVYHIINEMNINIENDIIEEPLTDNSNGKSIIIVKKLDTNNILLKPDSKILIYKQLNRYPSLTLTDRKQVLDELIYYNNWLEMHNTFMENNCNIIDGIYNNIKIKDKDNEENINDDNTKKIMSNKLFYDNDKEETESEILQKYSELLLRNSIKSSNLELNNNKNIVEEINPNEVSEEHKRRYKILKNIEANEPKSRPVKGILKIDEEIKKSVRESAIFPKYFDTIDPSKIPKEDLNKYKKNDVKKKEWKNTNVMKLTNINSSISIKKKRNNDNKLINDDKESKECVSEKYMSNTEIESLDNDLIYKVKPNFDYQIIETGAKRKLKTISTVNESKSLDLLYTEASTNSNTINIKNLEKIYKTKFKYLLNVEPKSCEFGIIKENTKNTMKVSVLNKSNDIVRFKIIQPNSEYIRIKYKIGPVSPGLQIKMIVEVTAPETNSQLSINDFGQIITENEIIKIPISVVILPNKEFNEYNKKQ</sequence>
<organism evidence="2 3">
    <name type="scientific">Neocallimastix californiae</name>
    <dbReference type="NCBI Taxonomy" id="1754190"/>
    <lineage>
        <taxon>Eukaryota</taxon>
        <taxon>Fungi</taxon>
        <taxon>Fungi incertae sedis</taxon>
        <taxon>Chytridiomycota</taxon>
        <taxon>Chytridiomycota incertae sedis</taxon>
        <taxon>Neocallimastigomycetes</taxon>
        <taxon>Neocallimastigales</taxon>
        <taxon>Neocallimastigaceae</taxon>
        <taxon>Neocallimastix</taxon>
    </lineage>
</organism>
<dbReference type="OrthoDB" id="10257153at2759"/>
<feature type="compositionally biased region" description="Basic and acidic residues" evidence="1">
    <location>
        <begin position="1008"/>
        <end position="1041"/>
    </location>
</feature>
<proteinExistence type="predicted"/>
<feature type="region of interest" description="Disordered" evidence="1">
    <location>
        <begin position="276"/>
        <end position="342"/>
    </location>
</feature>
<gene>
    <name evidence="2" type="ORF">LY90DRAFT_663970</name>
</gene>
<feature type="compositionally biased region" description="Polar residues" evidence="1">
    <location>
        <begin position="669"/>
        <end position="685"/>
    </location>
</feature>
<dbReference type="InterPro" id="IPR026173">
    <property type="entry name" value="SPAG17"/>
</dbReference>
<dbReference type="STRING" id="1754190.A0A1Y2FFU9"/>
<feature type="region of interest" description="Disordered" evidence="1">
    <location>
        <begin position="14"/>
        <end position="37"/>
    </location>
</feature>
<feature type="region of interest" description="Disordered" evidence="1">
    <location>
        <begin position="186"/>
        <end position="220"/>
    </location>
</feature>
<dbReference type="EMBL" id="MCOG01000008">
    <property type="protein sequence ID" value="ORY82803.1"/>
    <property type="molecule type" value="Genomic_DNA"/>
</dbReference>
<name>A0A1Y2FFU9_9FUNG</name>
<feature type="region of interest" description="Disordered" evidence="1">
    <location>
        <begin position="657"/>
        <end position="685"/>
    </location>
</feature>
<dbReference type="PANTHER" id="PTHR21963">
    <property type="entry name" value="PF6"/>
    <property type="match status" value="1"/>
</dbReference>
<feature type="compositionally biased region" description="Basic and acidic residues" evidence="1">
    <location>
        <begin position="311"/>
        <end position="320"/>
    </location>
</feature>
<feature type="compositionally biased region" description="Polar residues" evidence="1">
    <location>
        <begin position="204"/>
        <end position="220"/>
    </location>
</feature>
<dbReference type="Proteomes" id="UP000193920">
    <property type="component" value="Unassembled WGS sequence"/>
</dbReference>
<protein>
    <submittedName>
        <fullName evidence="2">Uncharacterized protein</fullName>
    </submittedName>
</protein>
<reference evidence="2 3" key="1">
    <citation type="submission" date="2016-08" db="EMBL/GenBank/DDBJ databases">
        <title>A Parts List for Fungal Cellulosomes Revealed by Comparative Genomics.</title>
        <authorList>
            <consortium name="DOE Joint Genome Institute"/>
            <person name="Haitjema C.H."/>
            <person name="Gilmore S.P."/>
            <person name="Henske J.K."/>
            <person name="Solomon K.V."/>
            <person name="De Groot R."/>
            <person name="Kuo A."/>
            <person name="Mondo S.J."/>
            <person name="Salamov A.A."/>
            <person name="Labutti K."/>
            <person name="Zhao Z."/>
            <person name="Chiniquy J."/>
            <person name="Barry K."/>
            <person name="Brewer H.M."/>
            <person name="Purvine S.O."/>
            <person name="Wright A.T."/>
            <person name="Boxma B."/>
            <person name="Van Alen T."/>
            <person name="Hackstein J.H."/>
            <person name="Baker S.E."/>
            <person name="Grigoriev I.V."/>
            <person name="O'Malley M.A."/>
        </authorList>
    </citation>
    <scope>NUCLEOTIDE SEQUENCE [LARGE SCALE GENOMIC DNA]</scope>
    <source>
        <strain evidence="2 3">G1</strain>
    </source>
</reference>
<dbReference type="GO" id="GO:0005576">
    <property type="term" value="C:extracellular region"/>
    <property type="evidence" value="ECO:0007669"/>
    <property type="project" value="GOC"/>
</dbReference>
<dbReference type="PANTHER" id="PTHR21963:SF1">
    <property type="entry name" value="SPERM-ASSOCIATED ANTIGEN 17"/>
    <property type="match status" value="1"/>
</dbReference>
<keyword evidence="3" id="KW-1185">Reference proteome</keyword>
<dbReference type="Pfam" id="PF14874">
    <property type="entry name" value="PapD-like"/>
    <property type="match status" value="1"/>
</dbReference>
<comment type="caution">
    <text evidence="2">The sequence shown here is derived from an EMBL/GenBank/DDBJ whole genome shotgun (WGS) entry which is preliminary data.</text>
</comment>
<dbReference type="GO" id="GO:1990716">
    <property type="term" value="C:axonemal central apparatus"/>
    <property type="evidence" value="ECO:0007669"/>
    <property type="project" value="TreeGrafter"/>
</dbReference>
<feature type="compositionally biased region" description="Basic and acidic residues" evidence="1">
    <location>
        <begin position="291"/>
        <end position="302"/>
    </location>
</feature>
<dbReference type="GO" id="GO:0003351">
    <property type="term" value="P:epithelial cilium movement involved in extracellular fluid movement"/>
    <property type="evidence" value="ECO:0007669"/>
    <property type="project" value="TreeGrafter"/>
</dbReference>